<feature type="transmembrane region" description="Helical" evidence="5">
    <location>
        <begin position="293"/>
        <end position="312"/>
    </location>
</feature>
<feature type="transmembrane region" description="Helical" evidence="5">
    <location>
        <begin position="318"/>
        <end position="339"/>
    </location>
</feature>
<evidence type="ECO:0000256" key="4">
    <source>
        <dbReference type="ARBA" id="ARBA00023136"/>
    </source>
</evidence>
<accession>A0A6J5ZKU9</accession>
<name>A0A6J5ZKU9_9ZZZZ</name>
<feature type="transmembrane region" description="Helical" evidence="5">
    <location>
        <begin position="176"/>
        <end position="195"/>
    </location>
</feature>
<evidence type="ECO:0000313" key="7">
    <source>
        <dbReference type="EMBL" id="CAB4343231.1"/>
    </source>
</evidence>
<feature type="domain" description="Major facilitator superfamily (MFS) profile" evidence="6">
    <location>
        <begin position="21"/>
        <end position="413"/>
    </location>
</feature>
<feature type="transmembrane region" description="Helical" evidence="5">
    <location>
        <begin position="55"/>
        <end position="74"/>
    </location>
</feature>
<feature type="transmembrane region" description="Helical" evidence="5">
    <location>
        <begin position="150"/>
        <end position="170"/>
    </location>
</feature>
<sequence>MRYLRQMSSPSLTIYQRGIRARNAIWGAFFLLGFAGLAWIPRIPEIKDSLGLTDGQFGLVLLASTLGAIPGAQLSGRVVHMHSSKLVVRISAITLPVGVFIMGSATNVSTLVCGMFISGFSVGFMDVAINAQAVAIEKHTQGRWMSTFHAMWSIGAFFATLIGGVIAQFVTPRINLWIIAIFTFFAYFFCVHYLLPADLDGHLGEPGEDTESKVPLFGKQAMVLWALGIGLMAALIPEGGAYEWSGILLQDHMGIGIGVNASAATAFSLAMITSRLLGDKFFAKWGYVNTVKYGGYFGGGIWGLSLLIGIPLSDSHQLWGLVVVCIGFAAAGFGMGPFFPAFNLAAASIPGVAPSVGLARIGTIAIAAYFAGPTLMGGIAEVTSLPVAFAFPVVLFFIAGYQSKHIKVRELSS</sequence>
<dbReference type="InterPro" id="IPR051788">
    <property type="entry name" value="MFS_Transporter"/>
</dbReference>
<protein>
    <submittedName>
        <fullName evidence="7">Unannotated protein</fullName>
    </submittedName>
</protein>
<dbReference type="SUPFAM" id="SSF103473">
    <property type="entry name" value="MFS general substrate transporter"/>
    <property type="match status" value="1"/>
</dbReference>
<comment type="subcellular location">
    <subcellularLocation>
        <location evidence="1">Membrane</location>
        <topology evidence="1">Multi-pass membrane protein</topology>
    </subcellularLocation>
</comment>
<dbReference type="EMBL" id="CAESAB010000069">
    <property type="protein sequence ID" value="CAB4343231.1"/>
    <property type="molecule type" value="Genomic_DNA"/>
</dbReference>
<evidence type="ECO:0000256" key="1">
    <source>
        <dbReference type="ARBA" id="ARBA00004141"/>
    </source>
</evidence>
<dbReference type="Gene3D" id="1.20.1250.20">
    <property type="entry name" value="MFS general substrate transporter like domains"/>
    <property type="match status" value="1"/>
</dbReference>
<dbReference type="GO" id="GO:0022857">
    <property type="term" value="F:transmembrane transporter activity"/>
    <property type="evidence" value="ECO:0007669"/>
    <property type="project" value="InterPro"/>
</dbReference>
<dbReference type="AlphaFoldDB" id="A0A6J5ZKU9"/>
<feature type="transmembrane region" description="Helical" evidence="5">
    <location>
        <begin position="255"/>
        <end position="272"/>
    </location>
</feature>
<dbReference type="Pfam" id="PF07690">
    <property type="entry name" value="MFS_1"/>
    <property type="match status" value="1"/>
</dbReference>
<feature type="transmembrane region" description="Helical" evidence="5">
    <location>
        <begin position="21"/>
        <end position="40"/>
    </location>
</feature>
<gene>
    <name evidence="7" type="ORF">UFOPK3820_01171</name>
</gene>
<feature type="transmembrane region" description="Helical" evidence="5">
    <location>
        <begin position="86"/>
        <end position="103"/>
    </location>
</feature>
<evidence type="ECO:0000256" key="2">
    <source>
        <dbReference type="ARBA" id="ARBA00022692"/>
    </source>
</evidence>
<evidence type="ECO:0000256" key="5">
    <source>
        <dbReference type="SAM" id="Phobius"/>
    </source>
</evidence>
<feature type="transmembrane region" description="Helical" evidence="5">
    <location>
        <begin position="216"/>
        <end position="235"/>
    </location>
</feature>
<evidence type="ECO:0000256" key="3">
    <source>
        <dbReference type="ARBA" id="ARBA00022989"/>
    </source>
</evidence>
<organism evidence="7">
    <name type="scientific">freshwater metagenome</name>
    <dbReference type="NCBI Taxonomy" id="449393"/>
    <lineage>
        <taxon>unclassified sequences</taxon>
        <taxon>metagenomes</taxon>
        <taxon>ecological metagenomes</taxon>
    </lineage>
</organism>
<evidence type="ECO:0000259" key="6">
    <source>
        <dbReference type="PROSITE" id="PS50850"/>
    </source>
</evidence>
<keyword evidence="3 5" id="KW-1133">Transmembrane helix</keyword>
<dbReference type="InterPro" id="IPR036259">
    <property type="entry name" value="MFS_trans_sf"/>
</dbReference>
<dbReference type="InterPro" id="IPR020846">
    <property type="entry name" value="MFS_dom"/>
</dbReference>
<dbReference type="PANTHER" id="PTHR23514:SF13">
    <property type="entry name" value="INNER MEMBRANE PROTEIN YBJJ"/>
    <property type="match status" value="1"/>
</dbReference>
<dbReference type="InterPro" id="IPR011701">
    <property type="entry name" value="MFS"/>
</dbReference>
<feature type="transmembrane region" description="Helical" evidence="5">
    <location>
        <begin position="383"/>
        <end position="401"/>
    </location>
</feature>
<proteinExistence type="predicted"/>
<dbReference type="CDD" id="cd17393">
    <property type="entry name" value="MFS_MosC_like"/>
    <property type="match status" value="1"/>
</dbReference>
<dbReference type="GO" id="GO:0016020">
    <property type="term" value="C:membrane"/>
    <property type="evidence" value="ECO:0007669"/>
    <property type="project" value="UniProtKB-SubCell"/>
</dbReference>
<dbReference type="PROSITE" id="PS50850">
    <property type="entry name" value="MFS"/>
    <property type="match status" value="1"/>
</dbReference>
<dbReference type="PANTHER" id="PTHR23514">
    <property type="entry name" value="BYPASS OF STOP CODON PROTEIN 6"/>
    <property type="match status" value="1"/>
</dbReference>
<keyword evidence="2 5" id="KW-0812">Transmembrane</keyword>
<keyword evidence="4 5" id="KW-0472">Membrane</keyword>
<reference evidence="7" key="1">
    <citation type="submission" date="2020-05" db="EMBL/GenBank/DDBJ databases">
        <authorList>
            <person name="Chiriac C."/>
            <person name="Salcher M."/>
            <person name="Ghai R."/>
            <person name="Kavagutti S V."/>
        </authorList>
    </citation>
    <scope>NUCLEOTIDE SEQUENCE</scope>
</reference>